<evidence type="ECO:0008006" key="3">
    <source>
        <dbReference type="Google" id="ProtNLM"/>
    </source>
</evidence>
<proteinExistence type="predicted"/>
<dbReference type="AlphaFoldDB" id="A0AAD7FX27"/>
<gene>
    <name evidence="1" type="ORF">FB45DRAFT_902140</name>
</gene>
<dbReference type="Proteomes" id="UP001221142">
    <property type="component" value="Unassembled WGS sequence"/>
</dbReference>
<sequence>MVPMDDERTVVRDNQIQSTLDASGAGLAGAFFPNAHNLCVTGGTFTSHINVTNSAPALFEDVRRIPRSDIDLHMEVRLGENDAVAYRSKTRGAVRRVCSARVGGDDSEKSVILYEGETAEEEWRRFVSWHSNVWHPNIVQIFGVSTFSGIYAAVVNDELLPYKHFLHAFDPSPIALVYLFASWNMQGDDVDEAFGHQYGDVEPTHWIRRSTGRLCIDFAPSGIDRPPMYAMDELLIVGPFINLNDGNWEAKTAQALTIKVFHHFCAWSMVNNEYLELRLDDEVDLGIVISARFGDKCDDTIAYLPEDYLPKAESFSVEWLCGLVDRKVMESGWVRFVASDICNRRIKCVISMWDVETFINIWWLCQANHIFIRAQVTSHLRAYALVLGCRFRVDISSAPTKAIPHGFLFLCPPEQFQSGPNSVRWPQNPWFWSLEPDGESRLSEEDAAKHGFPEIELGLDLWIRCWDDLVYRGLREFHAAKGFDPDSQDLTIELGYPLFELSSGVEGGLFAQVRDEAEDSEATLSPHSEGIAFNDNDPSRSQVDALPWSSVDFIKLVLILGSLIHLALKSYVA</sequence>
<keyword evidence="2" id="KW-1185">Reference proteome</keyword>
<evidence type="ECO:0000313" key="1">
    <source>
        <dbReference type="EMBL" id="KAJ7642272.1"/>
    </source>
</evidence>
<evidence type="ECO:0000313" key="2">
    <source>
        <dbReference type="Proteomes" id="UP001221142"/>
    </source>
</evidence>
<dbReference type="EMBL" id="JARKIF010000004">
    <property type="protein sequence ID" value="KAJ7642272.1"/>
    <property type="molecule type" value="Genomic_DNA"/>
</dbReference>
<protein>
    <recommendedName>
        <fullName evidence="3">Protein kinase domain-containing protein</fullName>
    </recommendedName>
</protein>
<accession>A0AAD7FX27</accession>
<organism evidence="1 2">
    <name type="scientific">Roridomyces roridus</name>
    <dbReference type="NCBI Taxonomy" id="1738132"/>
    <lineage>
        <taxon>Eukaryota</taxon>
        <taxon>Fungi</taxon>
        <taxon>Dikarya</taxon>
        <taxon>Basidiomycota</taxon>
        <taxon>Agaricomycotina</taxon>
        <taxon>Agaricomycetes</taxon>
        <taxon>Agaricomycetidae</taxon>
        <taxon>Agaricales</taxon>
        <taxon>Marasmiineae</taxon>
        <taxon>Mycenaceae</taxon>
        <taxon>Roridomyces</taxon>
    </lineage>
</organism>
<comment type="caution">
    <text evidence="1">The sequence shown here is derived from an EMBL/GenBank/DDBJ whole genome shotgun (WGS) entry which is preliminary data.</text>
</comment>
<reference evidence="1" key="1">
    <citation type="submission" date="2023-03" db="EMBL/GenBank/DDBJ databases">
        <title>Massive genome expansion in bonnet fungi (Mycena s.s.) driven by repeated elements and novel gene families across ecological guilds.</title>
        <authorList>
            <consortium name="Lawrence Berkeley National Laboratory"/>
            <person name="Harder C.B."/>
            <person name="Miyauchi S."/>
            <person name="Viragh M."/>
            <person name="Kuo A."/>
            <person name="Thoen E."/>
            <person name="Andreopoulos B."/>
            <person name="Lu D."/>
            <person name="Skrede I."/>
            <person name="Drula E."/>
            <person name="Henrissat B."/>
            <person name="Morin E."/>
            <person name="Kohler A."/>
            <person name="Barry K."/>
            <person name="LaButti K."/>
            <person name="Morin E."/>
            <person name="Salamov A."/>
            <person name="Lipzen A."/>
            <person name="Mereny Z."/>
            <person name="Hegedus B."/>
            <person name="Baldrian P."/>
            <person name="Stursova M."/>
            <person name="Weitz H."/>
            <person name="Taylor A."/>
            <person name="Grigoriev I.V."/>
            <person name="Nagy L.G."/>
            <person name="Martin F."/>
            <person name="Kauserud H."/>
        </authorList>
    </citation>
    <scope>NUCLEOTIDE SEQUENCE</scope>
    <source>
        <strain evidence="1">9284</strain>
    </source>
</reference>
<name>A0AAD7FX27_9AGAR</name>